<dbReference type="InterPro" id="IPR013422">
    <property type="entry name" value="CRISPR-assoc_prot_Cas5_N"/>
</dbReference>
<gene>
    <name evidence="3" type="primary">casD</name>
    <name evidence="3" type="ORF">VSP9026_00015</name>
    <name evidence="2" type="ORF">Vspart_03914</name>
</gene>
<evidence type="ECO:0000313" key="3">
    <source>
        <dbReference type="EMBL" id="SIO92406.1"/>
    </source>
</evidence>
<dbReference type="Proteomes" id="UP000515264">
    <property type="component" value="Chromosome 2"/>
</dbReference>
<dbReference type="InterPro" id="IPR010147">
    <property type="entry name" value="CRISPR-assoc_prot_CasD"/>
</dbReference>
<reference evidence="2 5" key="3">
    <citation type="journal article" date="2020" name="J. Nat. Prod.">
        <title>Genomics-Metabolomics Profiling Disclosed Marine Vibrio spartinae 3.6 as a Producer of a New Branched Side Chain Prodigiosin.</title>
        <authorList>
            <person name="Vitale G.A."/>
            <person name="Sciarretta M."/>
            <person name="Palma Esposito F."/>
            <person name="January G.G."/>
            <person name="Giaccio M."/>
            <person name="Bunk B."/>
            <person name="Sproer C."/>
            <person name="Bajerski F."/>
            <person name="Power D."/>
            <person name="Festa C."/>
            <person name="Monti M.C."/>
            <person name="D'Auria M.V."/>
            <person name="de Pascale D."/>
        </authorList>
    </citation>
    <scope>NUCLEOTIDE SEQUENCE [LARGE SCALE GENOMIC DNA]</scope>
    <source>
        <strain evidence="2 5">3.6</strain>
    </source>
</reference>
<dbReference type="EMBL" id="FSSB01000001">
    <property type="protein sequence ID" value="SIO92406.1"/>
    <property type="molecule type" value="Genomic_DNA"/>
</dbReference>
<organism evidence="3 4">
    <name type="scientific">Vibrio spartinae</name>
    <dbReference type="NCBI Taxonomy" id="1918945"/>
    <lineage>
        <taxon>Bacteria</taxon>
        <taxon>Pseudomonadati</taxon>
        <taxon>Pseudomonadota</taxon>
        <taxon>Gammaproteobacteria</taxon>
        <taxon>Vibrionales</taxon>
        <taxon>Vibrionaceae</taxon>
        <taxon>Vibrio</taxon>
    </lineage>
</organism>
<sequence length="262" mass="29318">MRSYLVFRLYGPMVSWGLPAVGGDRQTAVAPSRSAILGLLGAALGIRRDDEAQLHALQQSVEIAVKQLVPGRLIRDYHTTQIPSADRKFTHRTRKSELSESHLNTVLSSRDYRCDGMWTVAVTLTPQSNYTLAELNSALKTPVFPLYLGRKSCPPAVPLSPRIVTDCSLRTALDTEFHTLSWSQKGDDFLLRHDGWITYFWESNPQAIAPDHSETVLTTFPWDEPENRARWQFQSRTMYQLSVAESGAEKDSGASAPADQRA</sequence>
<name>A0A1N6LZ53_9VIBR</name>
<reference evidence="2" key="2">
    <citation type="submission" date="2019-11" db="EMBL/GenBank/DDBJ databases">
        <authorList>
            <person name="January G."/>
            <person name="Bunk B."/>
        </authorList>
    </citation>
    <scope>NUCLEOTIDE SEQUENCE</scope>
    <source>
        <strain evidence="2">3.6</strain>
    </source>
</reference>
<reference evidence="3 4" key="1">
    <citation type="submission" date="2016-12" db="EMBL/GenBank/DDBJ databases">
        <authorList>
            <person name="Song W.-J."/>
            <person name="Kurnit D.M."/>
        </authorList>
    </citation>
    <scope>NUCLEOTIDE SEQUENCE [LARGE SCALE GENOMIC DNA]</scope>
    <source>
        <strain evidence="3 4">CECT 9026</strain>
    </source>
</reference>
<dbReference type="CDD" id="cd09645">
    <property type="entry name" value="Cas5_I-E"/>
    <property type="match status" value="1"/>
</dbReference>
<dbReference type="GO" id="GO:0051607">
    <property type="term" value="P:defense response to virus"/>
    <property type="evidence" value="ECO:0007669"/>
    <property type="project" value="UniProtKB-KW"/>
</dbReference>
<keyword evidence="5" id="KW-1185">Reference proteome</keyword>
<dbReference type="InterPro" id="IPR021124">
    <property type="entry name" value="CRISPR-assoc_prot_Cas5"/>
</dbReference>
<dbReference type="RefSeq" id="WP_074371061.1">
    <property type="nucleotide sequence ID" value="NZ_AP024908.1"/>
</dbReference>
<dbReference type="NCBIfam" id="TIGR01868">
    <property type="entry name" value="casD_Cas5e"/>
    <property type="match status" value="1"/>
</dbReference>
<dbReference type="GO" id="GO:0003723">
    <property type="term" value="F:RNA binding"/>
    <property type="evidence" value="ECO:0007669"/>
    <property type="project" value="InterPro"/>
</dbReference>
<proteinExistence type="predicted"/>
<dbReference type="OrthoDB" id="5704083at2"/>
<dbReference type="AlphaFoldDB" id="A0A1N6LZ53"/>
<dbReference type="Pfam" id="PF09704">
    <property type="entry name" value="Cas_Cas5d"/>
    <property type="match status" value="1"/>
</dbReference>
<dbReference type="NCBIfam" id="TIGR02593">
    <property type="entry name" value="CRISPR_cas5"/>
    <property type="match status" value="1"/>
</dbReference>
<accession>A0A1N6LZ53</accession>
<evidence type="ECO:0000313" key="5">
    <source>
        <dbReference type="Proteomes" id="UP000515264"/>
    </source>
</evidence>
<evidence type="ECO:0000256" key="1">
    <source>
        <dbReference type="ARBA" id="ARBA00023118"/>
    </source>
</evidence>
<evidence type="ECO:0000313" key="2">
    <source>
        <dbReference type="EMBL" id="QMV16520.1"/>
    </source>
</evidence>
<dbReference type="Proteomes" id="UP000184774">
    <property type="component" value="Unassembled WGS sequence"/>
</dbReference>
<keyword evidence="1" id="KW-0051">Antiviral defense</keyword>
<protein>
    <submittedName>
        <fullName evidence="3">CRISPR system Cascade subunit CasD</fullName>
    </submittedName>
</protein>
<evidence type="ECO:0000313" key="4">
    <source>
        <dbReference type="Proteomes" id="UP000184774"/>
    </source>
</evidence>
<dbReference type="EMBL" id="CP046269">
    <property type="protein sequence ID" value="QMV16520.1"/>
    <property type="molecule type" value="Genomic_DNA"/>
</dbReference>
<dbReference type="Gene3D" id="3.30.70.2660">
    <property type="match status" value="1"/>
</dbReference>
<dbReference type="GO" id="GO:0043571">
    <property type="term" value="P:maintenance of CRISPR repeat elements"/>
    <property type="evidence" value="ECO:0007669"/>
    <property type="project" value="InterPro"/>
</dbReference>